<organism evidence="1 2">
    <name type="scientific">Jatrophihabitans lederbergiae</name>
    <dbReference type="NCBI Taxonomy" id="3075547"/>
    <lineage>
        <taxon>Bacteria</taxon>
        <taxon>Bacillati</taxon>
        <taxon>Actinomycetota</taxon>
        <taxon>Actinomycetes</taxon>
        <taxon>Jatrophihabitantales</taxon>
        <taxon>Jatrophihabitantaceae</taxon>
        <taxon>Jatrophihabitans</taxon>
    </lineage>
</organism>
<evidence type="ECO:0000313" key="1">
    <source>
        <dbReference type="EMBL" id="MDT0262410.1"/>
    </source>
</evidence>
<name>A0ABU2JBP0_9ACTN</name>
<dbReference type="EMBL" id="JAVREH010000017">
    <property type="protein sequence ID" value="MDT0262410.1"/>
    <property type="molecule type" value="Genomic_DNA"/>
</dbReference>
<keyword evidence="2" id="KW-1185">Reference proteome</keyword>
<proteinExistence type="predicted"/>
<sequence length="56" mass="6373">MSRRLGHVRLRPVHRRWPGAFRGRQAGGALQRARAELDRIEREDELEIGAALGNVD</sequence>
<dbReference type="Proteomes" id="UP001183176">
    <property type="component" value="Unassembled WGS sequence"/>
</dbReference>
<protein>
    <submittedName>
        <fullName evidence="1">Uncharacterized protein</fullName>
    </submittedName>
</protein>
<dbReference type="RefSeq" id="WP_311423561.1">
    <property type="nucleotide sequence ID" value="NZ_JAVREH010000017.1"/>
</dbReference>
<gene>
    <name evidence="1" type="ORF">RM423_13515</name>
</gene>
<comment type="caution">
    <text evidence="1">The sequence shown here is derived from an EMBL/GenBank/DDBJ whole genome shotgun (WGS) entry which is preliminary data.</text>
</comment>
<evidence type="ECO:0000313" key="2">
    <source>
        <dbReference type="Proteomes" id="UP001183176"/>
    </source>
</evidence>
<reference evidence="2" key="1">
    <citation type="submission" date="2023-07" db="EMBL/GenBank/DDBJ databases">
        <title>30 novel species of actinomycetes from the DSMZ collection.</title>
        <authorList>
            <person name="Nouioui I."/>
        </authorList>
    </citation>
    <scope>NUCLEOTIDE SEQUENCE [LARGE SCALE GENOMIC DNA]</scope>
    <source>
        <strain evidence="2">DSM 44399</strain>
    </source>
</reference>
<accession>A0ABU2JBP0</accession>